<dbReference type="SMART" id="SM00320">
    <property type="entry name" value="WD40"/>
    <property type="match status" value="4"/>
</dbReference>
<evidence type="ECO:0000313" key="4">
    <source>
        <dbReference type="EMBL" id="KAK2079346.1"/>
    </source>
</evidence>
<feature type="repeat" description="WD" evidence="3">
    <location>
        <begin position="167"/>
        <end position="201"/>
    </location>
</feature>
<protein>
    <submittedName>
        <fullName evidence="4">Uncharacterized protein</fullName>
    </submittedName>
</protein>
<dbReference type="InterPro" id="IPR001680">
    <property type="entry name" value="WD40_rpt"/>
</dbReference>
<dbReference type="Proteomes" id="UP001255856">
    <property type="component" value="Unassembled WGS sequence"/>
</dbReference>
<keyword evidence="5" id="KW-1185">Reference proteome</keyword>
<reference evidence="4" key="1">
    <citation type="submission" date="2021-01" db="EMBL/GenBank/DDBJ databases">
        <authorList>
            <person name="Eckstrom K.M.E."/>
        </authorList>
    </citation>
    <scope>NUCLEOTIDE SEQUENCE</scope>
    <source>
        <strain evidence="4">UVCC 0001</strain>
    </source>
</reference>
<dbReference type="Pfam" id="PF00400">
    <property type="entry name" value="WD40"/>
    <property type="match status" value="1"/>
</dbReference>
<keyword evidence="2" id="KW-0677">Repeat</keyword>
<dbReference type="PANTHER" id="PTHR22850">
    <property type="entry name" value="WD40 REPEAT FAMILY"/>
    <property type="match status" value="1"/>
</dbReference>
<dbReference type="PROSITE" id="PS50082">
    <property type="entry name" value="WD_REPEATS_2"/>
    <property type="match status" value="1"/>
</dbReference>
<sequence>MGIDWQDGLLALGGAGGGVVIWALGPQHLQAARALQPEPLEPDLLLDTQLHRGWVSGVQLWRPEGTEDRFLLSSANDGVLGLWNLRRRLADARGDEGQASPGERPLAVGRAPGDAHGGSGIFSLHASAEGRVLTGGKDGGVALSRIGPAGICQVERRIEDAHGGRVIKSVRWAGDAKLFASSGDDGAIRVWDERSPQTALESQLTAGVNLLRWQETGGDASLLAGTCQDLVTRVLDLRRPDHPLASFAEPRSGRAGRLSPIFQASWVPHSRRLVTASEASGGLTVFDAGLENAPASWVRRTALEDARVGALMQTDMDGALPSPVLFVSGSKTVYVYSGGHNGDGSSDL</sequence>
<dbReference type="InterPro" id="IPR015943">
    <property type="entry name" value="WD40/YVTN_repeat-like_dom_sf"/>
</dbReference>
<evidence type="ECO:0000256" key="1">
    <source>
        <dbReference type="ARBA" id="ARBA00022574"/>
    </source>
</evidence>
<accession>A0AAD9IKK3</accession>
<gene>
    <name evidence="4" type="ORF">QBZ16_003037</name>
</gene>
<dbReference type="InterPro" id="IPR036322">
    <property type="entry name" value="WD40_repeat_dom_sf"/>
</dbReference>
<dbReference type="EMBL" id="JASFZW010000003">
    <property type="protein sequence ID" value="KAK2079346.1"/>
    <property type="molecule type" value="Genomic_DNA"/>
</dbReference>
<evidence type="ECO:0000313" key="5">
    <source>
        <dbReference type="Proteomes" id="UP001255856"/>
    </source>
</evidence>
<proteinExistence type="predicted"/>
<evidence type="ECO:0000256" key="2">
    <source>
        <dbReference type="ARBA" id="ARBA00022737"/>
    </source>
</evidence>
<dbReference type="InterPro" id="IPR050459">
    <property type="entry name" value="WD_repeat_RBAP46/RBAP48/MSI1"/>
</dbReference>
<organism evidence="4 5">
    <name type="scientific">Prototheca wickerhamii</name>
    <dbReference type="NCBI Taxonomy" id="3111"/>
    <lineage>
        <taxon>Eukaryota</taxon>
        <taxon>Viridiplantae</taxon>
        <taxon>Chlorophyta</taxon>
        <taxon>core chlorophytes</taxon>
        <taxon>Trebouxiophyceae</taxon>
        <taxon>Chlorellales</taxon>
        <taxon>Chlorellaceae</taxon>
        <taxon>Prototheca</taxon>
    </lineage>
</organism>
<comment type="caution">
    <text evidence="4">The sequence shown here is derived from an EMBL/GenBank/DDBJ whole genome shotgun (WGS) entry which is preliminary data.</text>
</comment>
<dbReference type="Gene3D" id="2.130.10.10">
    <property type="entry name" value="YVTN repeat-like/Quinoprotein amine dehydrogenase"/>
    <property type="match status" value="2"/>
</dbReference>
<evidence type="ECO:0000256" key="3">
    <source>
        <dbReference type="PROSITE-ProRule" id="PRU00221"/>
    </source>
</evidence>
<dbReference type="SUPFAM" id="SSF50978">
    <property type="entry name" value="WD40 repeat-like"/>
    <property type="match status" value="1"/>
</dbReference>
<keyword evidence="1 3" id="KW-0853">WD repeat</keyword>
<name>A0AAD9IKK3_PROWI</name>
<dbReference type="AlphaFoldDB" id="A0AAD9IKK3"/>